<sequence>MTLPLNFNYTRFATKGDLDMNGSDAREEGCEEVRCLCGNLLARLVPGGVELKCRRCKRSITLPLQSGGEDLP</sequence>
<dbReference type="OrthoDB" id="5383171at2"/>
<protein>
    <submittedName>
        <fullName evidence="1">Uncharacterized protein</fullName>
    </submittedName>
</protein>
<dbReference type="Proteomes" id="UP000055590">
    <property type="component" value="Chromosome"/>
</dbReference>
<proteinExistence type="predicted"/>
<dbReference type="RefSeq" id="WP_050725346.1">
    <property type="nucleotide sequence ID" value="NZ_CP012332.1"/>
</dbReference>
<dbReference type="EMBL" id="CP012332">
    <property type="protein sequence ID" value="AKU90964.1"/>
    <property type="molecule type" value="Genomic_DNA"/>
</dbReference>
<dbReference type="AlphaFoldDB" id="A0A0K1PCW4"/>
<evidence type="ECO:0000313" key="1">
    <source>
        <dbReference type="EMBL" id="AKU90964.1"/>
    </source>
</evidence>
<gene>
    <name evidence="1" type="ORF">AKJ08_1351</name>
</gene>
<reference evidence="1 2" key="1">
    <citation type="submission" date="2015-08" db="EMBL/GenBank/DDBJ databases">
        <authorList>
            <person name="Babu N.S."/>
            <person name="Beckwith C.J."/>
            <person name="Beseler K.G."/>
            <person name="Brison A."/>
            <person name="Carone J.V."/>
            <person name="Caskin T.P."/>
            <person name="Diamond M."/>
            <person name="Durham M.E."/>
            <person name="Foxe J.M."/>
            <person name="Go M."/>
            <person name="Henderson B.A."/>
            <person name="Jones I.B."/>
            <person name="McGettigan J.A."/>
            <person name="Micheletti S.J."/>
            <person name="Nasrallah M.E."/>
            <person name="Ortiz D."/>
            <person name="Piller C.R."/>
            <person name="Privatt S.R."/>
            <person name="Schneider S.L."/>
            <person name="Sharp S."/>
            <person name="Smith T.C."/>
            <person name="Stanton J.D."/>
            <person name="Ullery H.E."/>
            <person name="Wilson R.J."/>
            <person name="Serrano M.G."/>
            <person name="Buck G."/>
            <person name="Lee V."/>
            <person name="Wang Y."/>
            <person name="Carvalho R."/>
            <person name="Voegtly L."/>
            <person name="Shi R."/>
            <person name="Duckworth R."/>
            <person name="Johnson A."/>
            <person name="Loviza R."/>
            <person name="Walstead R."/>
            <person name="Shah Z."/>
            <person name="Kiflezghi M."/>
            <person name="Wade K."/>
            <person name="Ball S.L."/>
            <person name="Bradley K.W."/>
            <person name="Asai D.J."/>
            <person name="Bowman C.A."/>
            <person name="Russell D.A."/>
            <person name="Pope W.H."/>
            <person name="Jacobs-Sera D."/>
            <person name="Hendrix R.W."/>
            <person name="Hatfull G.F."/>
        </authorList>
    </citation>
    <scope>NUCLEOTIDE SEQUENCE [LARGE SCALE GENOMIC DNA]</scope>
    <source>
        <strain evidence="1 2">DSM 27710</strain>
    </source>
</reference>
<dbReference type="STRING" id="1391653.AKJ08_1351"/>
<keyword evidence="2" id="KW-1185">Reference proteome</keyword>
<evidence type="ECO:0000313" key="2">
    <source>
        <dbReference type="Proteomes" id="UP000055590"/>
    </source>
</evidence>
<dbReference type="KEGG" id="vin:AKJ08_1351"/>
<accession>A0A0K1PCW4</accession>
<organism evidence="1 2">
    <name type="scientific">Vulgatibacter incomptus</name>
    <dbReference type="NCBI Taxonomy" id="1391653"/>
    <lineage>
        <taxon>Bacteria</taxon>
        <taxon>Pseudomonadati</taxon>
        <taxon>Myxococcota</taxon>
        <taxon>Myxococcia</taxon>
        <taxon>Myxococcales</taxon>
        <taxon>Cystobacterineae</taxon>
        <taxon>Vulgatibacteraceae</taxon>
        <taxon>Vulgatibacter</taxon>
    </lineage>
</organism>
<name>A0A0K1PCW4_9BACT</name>